<dbReference type="Gene3D" id="3.30.9.10">
    <property type="entry name" value="D-Amino Acid Oxidase, subunit A, domain 2"/>
    <property type="match status" value="1"/>
</dbReference>
<dbReference type="Pfam" id="PF01266">
    <property type="entry name" value="DAO"/>
    <property type="match status" value="1"/>
</dbReference>
<dbReference type="OrthoDB" id="512662at2759"/>
<organism evidence="2 3">
    <name type="scientific">Aspergillus terreus</name>
    <dbReference type="NCBI Taxonomy" id="33178"/>
    <lineage>
        <taxon>Eukaryota</taxon>
        <taxon>Fungi</taxon>
        <taxon>Dikarya</taxon>
        <taxon>Ascomycota</taxon>
        <taxon>Pezizomycotina</taxon>
        <taxon>Eurotiomycetes</taxon>
        <taxon>Eurotiomycetidae</taxon>
        <taxon>Eurotiales</taxon>
        <taxon>Aspergillaceae</taxon>
        <taxon>Aspergillus</taxon>
        <taxon>Aspergillus subgen. Circumdati</taxon>
    </lineage>
</organism>
<dbReference type="InterPro" id="IPR006076">
    <property type="entry name" value="FAD-dep_OxRdtase"/>
</dbReference>
<dbReference type="PANTHER" id="PTHR13847">
    <property type="entry name" value="SARCOSINE DEHYDROGENASE-RELATED"/>
    <property type="match status" value="1"/>
</dbReference>
<name>A0A5M3Z182_ASPTE</name>
<keyword evidence="3" id="KW-1185">Reference proteome</keyword>
<evidence type="ECO:0000313" key="2">
    <source>
        <dbReference type="EMBL" id="GFF17275.1"/>
    </source>
</evidence>
<comment type="caution">
    <text evidence="2">The sequence shown here is derived from an EMBL/GenBank/DDBJ whole genome shotgun (WGS) entry which is preliminary data.</text>
</comment>
<dbReference type="Proteomes" id="UP000452235">
    <property type="component" value="Unassembled WGS sequence"/>
</dbReference>
<dbReference type="EMBL" id="BLJY01000006">
    <property type="protein sequence ID" value="GFF17275.1"/>
    <property type="molecule type" value="Genomic_DNA"/>
</dbReference>
<dbReference type="SUPFAM" id="SSF51905">
    <property type="entry name" value="FAD/NAD(P)-binding domain"/>
    <property type="match status" value="1"/>
</dbReference>
<dbReference type="PANTHER" id="PTHR13847:SF213">
    <property type="entry name" value="DEPENDENT OXIDOREDUCTASE, PUTATIVE-RELATED"/>
    <property type="match status" value="1"/>
</dbReference>
<dbReference type="GO" id="GO:0005737">
    <property type="term" value="C:cytoplasm"/>
    <property type="evidence" value="ECO:0007669"/>
    <property type="project" value="TreeGrafter"/>
</dbReference>
<dbReference type="InterPro" id="IPR036188">
    <property type="entry name" value="FAD/NAD-bd_sf"/>
</dbReference>
<dbReference type="VEuPathDB" id="FungiDB:ATEG_03392"/>
<reference evidence="2 3" key="1">
    <citation type="submission" date="2020-01" db="EMBL/GenBank/DDBJ databases">
        <title>Aspergillus terreus IFO 6365 whole genome shotgun sequence.</title>
        <authorList>
            <person name="Kanamasa S."/>
            <person name="Takahashi H."/>
        </authorList>
    </citation>
    <scope>NUCLEOTIDE SEQUENCE [LARGE SCALE GENOMIC DNA]</scope>
    <source>
        <strain evidence="2 3">IFO 6365</strain>
    </source>
</reference>
<evidence type="ECO:0000313" key="3">
    <source>
        <dbReference type="Proteomes" id="UP000452235"/>
    </source>
</evidence>
<evidence type="ECO:0000259" key="1">
    <source>
        <dbReference type="Pfam" id="PF01266"/>
    </source>
</evidence>
<gene>
    <name evidence="2" type="ORF">ATEIFO6365_0006062300</name>
</gene>
<accession>A0A5M3Z182</accession>
<sequence>MGAIVSSIHRVYLDVSAVISELSQTKRSFDSLLARLSMVTPPVPNPSKSYWQEDPPFPNLVDIQSPELPTTADIVIIGSGISGASVAYTILSQSSKRGISPRVVVLEARNLCSGATGRNGGHIKCSPYTEYTGLKARFGREHAKKLLHFQRRHLAILLELVQQEEDLKISEAREVQTVDIFTDQKIWNEAKKMVQELRQDVPEMAEDVVVRDGTEACEELHIDPQYCYGIITYKAGALWPYRLVTALFASLLSTYSSTFSIETNTPATDIQVNPANPNCPFTVHTPRGEINATHVIHATDAFAANLLPGLTGKIFPVRGHMTAQEPGPLFPQLGGARSWSFIHRRGFDYITQRPGTGGELLAGGGVVQSPEHGLDEFGVWRDDRSSYAIRAYLDGLLPTIFGARNWGADRGARVKMAWTGCMGFTPDLLPLVGVLDQRITQRKIPKRSKDARSPAEWIVAGFQGEGMVLAWLSGVAVGLMVVGEEDDVFEPAPGIPGGRIAEWLPEELVCSKQRVDGLHASNLAALL</sequence>
<feature type="domain" description="FAD dependent oxidoreductase" evidence="1">
    <location>
        <begin position="73"/>
        <end position="476"/>
    </location>
</feature>
<proteinExistence type="predicted"/>
<dbReference type="AlphaFoldDB" id="A0A5M3Z182"/>
<dbReference type="Gene3D" id="3.50.50.60">
    <property type="entry name" value="FAD/NAD(P)-binding domain"/>
    <property type="match status" value="1"/>
</dbReference>
<protein>
    <submittedName>
        <fullName evidence="2">DAO-domain-containing protein</fullName>
    </submittedName>
</protein>